<evidence type="ECO:0000313" key="1">
    <source>
        <dbReference type="EMBL" id="GIH43488.1"/>
    </source>
</evidence>
<accession>A0ABQ4G935</accession>
<protein>
    <recommendedName>
        <fullName evidence="3">Eco29kI family restriction endonuclease</fullName>
    </recommendedName>
</protein>
<dbReference type="EMBL" id="BOOC01000040">
    <property type="protein sequence ID" value="GIH43488.1"/>
    <property type="molecule type" value="Genomic_DNA"/>
</dbReference>
<reference evidence="1 2" key="1">
    <citation type="submission" date="2021-01" db="EMBL/GenBank/DDBJ databases">
        <title>Whole genome shotgun sequence of Microbispora corallina NBRC 16416.</title>
        <authorList>
            <person name="Komaki H."/>
            <person name="Tamura T."/>
        </authorList>
    </citation>
    <scope>NUCLEOTIDE SEQUENCE [LARGE SCALE GENOMIC DNA]</scope>
    <source>
        <strain evidence="1 2">NBRC 16416</strain>
    </source>
</reference>
<keyword evidence="2" id="KW-1185">Reference proteome</keyword>
<dbReference type="InterPro" id="IPR018575">
    <property type="entry name" value="Restrct_endonuc_II_Eco29kI"/>
</dbReference>
<sequence length="230" mass="25767">MTSLFEDYEPYNPLDEKNLARGVADALEREPVQVLPPRQFPGAGLYALYYVGDFELYAPLAELAREDSAPSDLGVGPYAIPIYVGKAAASGSRHGRLQESTDKTLFSRIKKHSRSIEAALTTLNVHDFRVRYLRVKDIWIPLGEYGLLQRYTPIWNRVLDGFGNNDPGGGRYNQARSSWDTLHPGRAWAQRLVDNSEPISEIERRVRQAVAASVQHRPVPASALSQDSLF</sequence>
<comment type="caution">
    <text evidence="1">The sequence shown here is derived from an EMBL/GenBank/DDBJ whole genome shotgun (WGS) entry which is preliminary data.</text>
</comment>
<dbReference type="Pfam" id="PF09517">
    <property type="entry name" value="RE_Eco29kI"/>
    <property type="match status" value="1"/>
</dbReference>
<proteinExistence type="predicted"/>
<organism evidence="1 2">
    <name type="scientific">Microbispora corallina</name>
    <dbReference type="NCBI Taxonomy" id="83302"/>
    <lineage>
        <taxon>Bacteria</taxon>
        <taxon>Bacillati</taxon>
        <taxon>Actinomycetota</taxon>
        <taxon>Actinomycetes</taxon>
        <taxon>Streptosporangiales</taxon>
        <taxon>Streptosporangiaceae</taxon>
        <taxon>Microbispora</taxon>
    </lineage>
</organism>
<dbReference type="RefSeq" id="WP_204060596.1">
    <property type="nucleotide sequence ID" value="NZ_BAAAGP010000023.1"/>
</dbReference>
<evidence type="ECO:0008006" key="3">
    <source>
        <dbReference type="Google" id="ProtNLM"/>
    </source>
</evidence>
<evidence type="ECO:0000313" key="2">
    <source>
        <dbReference type="Proteomes" id="UP000603904"/>
    </source>
</evidence>
<gene>
    <name evidence="1" type="ORF">Mco01_64880</name>
</gene>
<dbReference type="Proteomes" id="UP000603904">
    <property type="component" value="Unassembled WGS sequence"/>
</dbReference>
<name>A0ABQ4G935_9ACTN</name>